<keyword evidence="1" id="KW-1133">Transmembrane helix</keyword>
<evidence type="ECO:0000313" key="3">
    <source>
        <dbReference type="Proteomes" id="UP001180453"/>
    </source>
</evidence>
<sequence length="181" mass="19717">MLKKILSFGLAAGLLAGVPLFALLILNRGAPPEHGMVIGYTLMLIALSLVFVAVKRRRDDELGGVIRFWPAFLLGLAISGVASLVYAAAWEVTLAVTKMDFGTEWAKMYLAQSRAKGLPEAELAKLAAEMDEFKRNYANPLYRFPMTMCEILPVGLLVSLAAAALLRNPRFMPAPRPGSPR</sequence>
<keyword evidence="3" id="KW-1185">Reference proteome</keyword>
<keyword evidence="1" id="KW-0472">Membrane</keyword>
<comment type="caution">
    <text evidence="2">The sequence shown here is derived from an EMBL/GenBank/DDBJ whole genome shotgun (WGS) entry which is preliminary data.</text>
</comment>
<dbReference type="EMBL" id="JAVDXU010000002">
    <property type="protein sequence ID" value="MDR7270067.1"/>
    <property type="molecule type" value="Genomic_DNA"/>
</dbReference>
<feature type="transmembrane region" description="Helical" evidence="1">
    <location>
        <begin position="144"/>
        <end position="166"/>
    </location>
</feature>
<feature type="transmembrane region" description="Helical" evidence="1">
    <location>
        <begin position="37"/>
        <end position="54"/>
    </location>
</feature>
<feature type="transmembrane region" description="Helical" evidence="1">
    <location>
        <begin position="66"/>
        <end position="89"/>
    </location>
</feature>
<dbReference type="Pfam" id="PF13858">
    <property type="entry name" value="DUF4199"/>
    <property type="match status" value="1"/>
</dbReference>
<feature type="transmembrane region" description="Helical" evidence="1">
    <location>
        <begin position="5"/>
        <end position="25"/>
    </location>
</feature>
<evidence type="ECO:0000256" key="1">
    <source>
        <dbReference type="SAM" id="Phobius"/>
    </source>
</evidence>
<name>A0ABU1YMI4_ROSSA</name>
<evidence type="ECO:0008006" key="4">
    <source>
        <dbReference type="Google" id="ProtNLM"/>
    </source>
</evidence>
<protein>
    <recommendedName>
        <fullName evidence="4">DUF4199 domain-containing protein</fullName>
    </recommendedName>
</protein>
<gene>
    <name evidence="2" type="ORF">J2X20_002725</name>
</gene>
<dbReference type="InterPro" id="IPR025250">
    <property type="entry name" value="DUF4199"/>
</dbReference>
<keyword evidence="1" id="KW-0812">Transmembrane</keyword>
<organism evidence="2 3">
    <name type="scientific">Roseateles saccharophilus</name>
    <name type="common">Pseudomonas saccharophila</name>
    <dbReference type="NCBI Taxonomy" id="304"/>
    <lineage>
        <taxon>Bacteria</taxon>
        <taxon>Pseudomonadati</taxon>
        <taxon>Pseudomonadota</taxon>
        <taxon>Betaproteobacteria</taxon>
        <taxon>Burkholderiales</taxon>
        <taxon>Sphaerotilaceae</taxon>
        <taxon>Roseateles</taxon>
    </lineage>
</organism>
<reference evidence="2 3" key="1">
    <citation type="submission" date="2023-07" db="EMBL/GenBank/DDBJ databases">
        <title>Sorghum-associated microbial communities from plants grown in Nebraska, USA.</title>
        <authorList>
            <person name="Schachtman D."/>
        </authorList>
    </citation>
    <scope>NUCLEOTIDE SEQUENCE [LARGE SCALE GENOMIC DNA]</scope>
    <source>
        <strain evidence="2 3">BE314</strain>
    </source>
</reference>
<evidence type="ECO:0000313" key="2">
    <source>
        <dbReference type="EMBL" id="MDR7270067.1"/>
    </source>
</evidence>
<accession>A0ABU1YMI4</accession>
<dbReference type="Proteomes" id="UP001180453">
    <property type="component" value="Unassembled WGS sequence"/>
</dbReference>
<dbReference type="RefSeq" id="WP_310265578.1">
    <property type="nucleotide sequence ID" value="NZ_JAVDXU010000002.1"/>
</dbReference>
<proteinExistence type="predicted"/>